<dbReference type="HOGENOM" id="CLU_038045_0_1_9"/>
<evidence type="ECO:0000259" key="10">
    <source>
        <dbReference type="Pfam" id="PF12320"/>
    </source>
</evidence>
<keyword evidence="8" id="KW-0255">Endonuclease</keyword>
<dbReference type="GO" id="GO:0004519">
    <property type="term" value="F:endonuclease activity"/>
    <property type="evidence" value="ECO:0007669"/>
    <property type="project" value="UniProtKB-KW"/>
</dbReference>
<dbReference type="SUPFAM" id="SSF56300">
    <property type="entry name" value="Metallo-dependent phosphatases"/>
    <property type="match status" value="1"/>
</dbReference>
<accession>D7UYM9</accession>
<dbReference type="GO" id="GO:0008408">
    <property type="term" value="F:3'-5' exonuclease activity"/>
    <property type="evidence" value="ECO:0007669"/>
    <property type="project" value="InterPro"/>
</dbReference>
<sequence>MNMKVLHTADLHLGKIVAGVSMLAEQREVLKQITTIALEEKVDAIIVAGDLYDRSIPPTDAVELLDEVLQTWNVEHRFPILAISGNHDSQERLAFGSTWYENNKLFLKGKLTNKMQPIELDDTQFWLVPYHEPAQAREIFQDDAIRSHEDAMQRVVAEIKRNWDPTKAQVLIGHAFVAGGVPSDSERQLAIGNVDRVATQFFEAFTYTALGHLHHPHAIKHPTIHYSGSPLKYSFSEAEDHKSVRIVEWDAEGLISVNERELTPVHDMRILTGTLEALTTHIDGSPEDYLQIRLLDAGALIDPIGKLRAFYPNILHLERVKPRLEKAKKEAFKEVIQKDERDLFQQFFHYTTGETLSADQNEVLEEVIAEVRGADEN</sequence>
<protein>
    <recommendedName>
        <fullName evidence="3 8">Nuclease SbcCD subunit D</fullName>
    </recommendedName>
</protein>
<evidence type="ECO:0000256" key="1">
    <source>
        <dbReference type="ARBA" id="ARBA00010555"/>
    </source>
</evidence>
<gene>
    <name evidence="8 11" type="primary">sbcD</name>
    <name evidence="11" type="ORF">HMPREF0556_12131</name>
</gene>
<evidence type="ECO:0000256" key="5">
    <source>
        <dbReference type="ARBA" id="ARBA00022801"/>
    </source>
</evidence>
<evidence type="ECO:0000256" key="7">
    <source>
        <dbReference type="ARBA" id="ARBA00023172"/>
    </source>
</evidence>
<reference evidence="11" key="1">
    <citation type="submission" date="2010-06" db="EMBL/GenBank/DDBJ databases">
        <authorList>
            <person name="Muzny D."/>
            <person name="Qin X."/>
            <person name="Buhay C."/>
            <person name="Dugan-Rocha S."/>
            <person name="Ding Y."/>
            <person name="Chen G."/>
            <person name="Hawes A."/>
            <person name="Holder M."/>
            <person name="Jhangiani S."/>
            <person name="Johnson A."/>
            <person name="Khan Z."/>
            <person name="Li Z."/>
            <person name="Liu W."/>
            <person name="Liu X."/>
            <person name="Perez L."/>
            <person name="Shen H."/>
            <person name="Wang Q."/>
            <person name="Watt J."/>
            <person name="Xi L."/>
            <person name="Xin Y."/>
            <person name="Zhou J."/>
            <person name="Deng J."/>
            <person name="Jiang H."/>
            <person name="Liu Y."/>
            <person name="Qu J."/>
            <person name="Song X.-Z."/>
            <person name="Zhang L."/>
            <person name="Villasana D."/>
            <person name="Johnson A."/>
            <person name="Liu J."/>
            <person name="Liyanage D."/>
            <person name="Lorensuhewa L."/>
            <person name="Robinson T."/>
            <person name="Song A."/>
            <person name="Song B.-B."/>
            <person name="Dinh H."/>
            <person name="Thornton R."/>
            <person name="Coyle M."/>
            <person name="Francisco L."/>
            <person name="Jackson L."/>
            <person name="Javaid M."/>
            <person name="Korchina V."/>
            <person name="Kovar C."/>
            <person name="Mata R."/>
            <person name="Mathew T."/>
            <person name="Ngo R."/>
            <person name="Nguyen L."/>
            <person name="Nguyen N."/>
            <person name="Okwuonu G."/>
            <person name="Ongeri F."/>
            <person name="Pham C."/>
            <person name="Simmons D."/>
            <person name="Wilczek-Boney K."/>
            <person name="Hale W."/>
            <person name="Jakkamsetti A."/>
            <person name="Pham P."/>
            <person name="Ruth R."/>
            <person name="San Lucas F."/>
            <person name="Warren J."/>
            <person name="Zhang J."/>
            <person name="Zhao Z."/>
            <person name="Zhou C."/>
            <person name="Zhu D."/>
            <person name="Lee S."/>
            <person name="Bess C."/>
            <person name="Blankenburg K."/>
            <person name="Forbes L."/>
            <person name="Fu Q."/>
            <person name="Gubbala S."/>
            <person name="Hirani K."/>
            <person name="Jayaseelan J.C."/>
            <person name="Lara F."/>
            <person name="Munidasa M."/>
            <person name="Palculict T."/>
            <person name="Patil S."/>
            <person name="Pu L.-L."/>
            <person name="Saada N."/>
            <person name="Tang L."/>
            <person name="Weissenberger G."/>
            <person name="Zhu Y."/>
            <person name="Hemphill L."/>
            <person name="Shang Y."/>
            <person name="Youmans B."/>
            <person name="Ayvaz T."/>
            <person name="Ross M."/>
            <person name="Santibanez J."/>
            <person name="Aqrawi P."/>
            <person name="Gross S."/>
            <person name="Joshi V."/>
            <person name="Fowler G."/>
            <person name="Nazareth L."/>
            <person name="Reid J."/>
            <person name="Worley K."/>
            <person name="Petrosino J."/>
            <person name="Highlander S."/>
            <person name="Gibbs R."/>
        </authorList>
    </citation>
    <scope>NUCLEOTIDE SEQUENCE [LARGE SCALE GENOMIC DNA]</scope>
    <source>
        <strain evidence="11">DSM 20601</strain>
    </source>
</reference>
<keyword evidence="6 8" id="KW-0269">Exonuclease</keyword>
<name>D7UYM9_LISGR</name>
<dbReference type="Gene3D" id="3.60.21.10">
    <property type="match status" value="1"/>
</dbReference>
<evidence type="ECO:0000256" key="6">
    <source>
        <dbReference type="ARBA" id="ARBA00022839"/>
    </source>
</evidence>
<dbReference type="PANTHER" id="PTHR30337:SF0">
    <property type="entry name" value="NUCLEASE SBCCD SUBUNIT D"/>
    <property type="match status" value="1"/>
</dbReference>
<dbReference type="NCBIfam" id="TIGR00619">
    <property type="entry name" value="sbcd"/>
    <property type="match status" value="1"/>
</dbReference>
<organism evidence="11 12">
    <name type="scientific">Listeria grayi DSM 20601</name>
    <dbReference type="NCBI Taxonomy" id="525367"/>
    <lineage>
        <taxon>Bacteria</taxon>
        <taxon>Bacillati</taxon>
        <taxon>Bacillota</taxon>
        <taxon>Bacilli</taxon>
        <taxon>Bacillales</taxon>
        <taxon>Listeriaceae</taxon>
        <taxon>Listeria</taxon>
    </lineage>
</organism>
<evidence type="ECO:0000256" key="3">
    <source>
        <dbReference type="ARBA" id="ARBA00013365"/>
    </source>
</evidence>
<comment type="subunit">
    <text evidence="2 8">Heterodimer of SbcC and SbcD.</text>
</comment>
<dbReference type="AlphaFoldDB" id="D7UYM9"/>
<feature type="domain" description="Nuclease SbcCD subunit D C-terminal" evidence="10">
    <location>
        <begin position="265"/>
        <end position="349"/>
    </location>
</feature>
<proteinExistence type="inferred from homology"/>
<comment type="function">
    <text evidence="8">SbcCD cleaves DNA hairpin structures. These structures can inhibit DNA replication and are intermediates in certain DNA recombination reactions. The complex acts as a 3'-&gt;5' double strand exonuclease that can open hairpins. It also has a 5' single-strand endonuclease activity.</text>
</comment>
<dbReference type="InterPro" id="IPR041796">
    <property type="entry name" value="Mre11_N"/>
</dbReference>
<evidence type="ECO:0000313" key="11">
    <source>
        <dbReference type="EMBL" id="EFI83446.1"/>
    </source>
</evidence>
<comment type="similarity">
    <text evidence="1 8">Belongs to the SbcD family.</text>
</comment>
<dbReference type="InterPro" id="IPR004593">
    <property type="entry name" value="SbcD"/>
</dbReference>
<evidence type="ECO:0000313" key="12">
    <source>
        <dbReference type="Proteomes" id="UP000010119"/>
    </source>
</evidence>
<evidence type="ECO:0000256" key="8">
    <source>
        <dbReference type="RuleBase" id="RU363069"/>
    </source>
</evidence>
<keyword evidence="12" id="KW-1185">Reference proteome</keyword>
<comment type="caution">
    <text evidence="11">The sequence shown here is derived from an EMBL/GenBank/DDBJ whole genome shotgun (WGS) entry which is preliminary data.</text>
</comment>
<dbReference type="GO" id="GO:0006260">
    <property type="term" value="P:DNA replication"/>
    <property type="evidence" value="ECO:0007669"/>
    <property type="project" value="UniProtKB-KW"/>
</dbReference>
<evidence type="ECO:0000256" key="4">
    <source>
        <dbReference type="ARBA" id="ARBA00022722"/>
    </source>
</evidence>
<dbReference type="InterPro" id="IPR026843">
    <property type="entry name" value="SbcD_C"/>
</dbReference>
<evidence type="ECO:0000259" key="9">
    <source>
        <dbReference type="Pfam" id="PF00149"/>
    </source>
</evidence>
<dbReference type="PANTHER" id="PTHR30337">
    <property type="entry name" value="COMPONENT OF ATP-DEPENDENT DSDNA EXONUCLEASE"/>
    <property type="match status" value="1"/>
</dbReference>
<dbReference type="InterPro" id="IPR004843">
    <property type="entry name" value="Calcineurin-like_PHP"/>
</dbReference>
<keyword evidence="4 8" id="KW-0540">Nuclease</keyword>
<dbReference type="EMBL" id="ACCR02000005">
    <property type="protein sequence ID" value="EFI83446.1"/>
    <property type="molecule type" value="Genomic_DNA"/>
</dbReference>
<keyword evidence="7 8" id="KW-0233">DNA recombination</keyword>
<keyword evidence="8" id="KW-0235">DNA replication</keyword>
<feature type="domain" description="Calcineurin-like phosphoesterase" evidence="9">
    <location>
        <begin position="3"/>
        <end position="215"/>
    </location>
</feature>
<dbReference type="CDD" id="cd00840">
    <property type="entry name" value="MPP_Mre11_N"/>
    <property type="match status" value="1"/>
</dbReference>
<dbReference type="GO" id="GO:0006310">
    <property type="term" value="P:DNA recombination"/>
    <property type="evidence" value="ECO:0007669"/>
    <property type="project" value="UniProtKB-KW"/>
</dbReference>
<dbReference type="Proteomes" id="UP000010119">
    <property type="component" value="Unassembled WGS sequence"/>
</dbReference>
<dbReference type="InterPro" id="IPR029052">
    <property type="entry name" value="Metallo-depent_PP-like"/>
</dbReference>
<dbReference type="Pfam" id="PF12320">
    <property type="entry name" value="SbcD_C"/>
    <property type="match status" value="1"/>
</dbReference>
<dbReference type="Pfam" id="PF00149">
    <property type="entry name" value="Metallophos"/>
    <property type="match status" value="1"/>
</dbReference>
<dbReference type="STRING" id="525367.HMPREF0556_12131"/>
<evidence type="ECO:0000256" key="2">
    <source>
        <dbReference type="ARBA" id="ARBA00011322"/>
    </source>
</evidence>
<dbReference type="InterPro" id="IPR050535">
    <property type="entry name" value="DNA_Repair-Maintenance_Comp"/>
</dbReference>
<dbReference type="eggNOG" id="COG0420">
    <property type="taxonomic scope" value="Bacteria"/>
</dbReference>
<keyword evidence="5 8" id="KW-0378">Hydrolase</keyword>